<proteinExistence type="predicted"/>
<name>A0A4U5N438_STECR</name>
<dbReference type="AlphaFoldDB" id="A0A4U5N438"/>
<gene>
    <name evidence="2" type="ORF">L596_018140</name>
</gene>
<dbReference type="Proteomes" id="UP000298663">
    <property type="component" value="Unassembled WGS sequence"/>
</dbReference>
<evidence type="ECO:0000313" key="2">
    <source>
        <dbReference type="EMBL" id="TKR77108.1"/>
    </source>
</evidence>
<dbReference type="EMBL" id="AZBU02000005">
    <property type="protein sequence ID" value="TKR77108.1"/>
    <property type="molecule type" value="Genomic_DNA"/>
</dbReference>
<comment type="caution">
    <text evidence="2">The sequence shown here is derived from an EMBL/GenBank/DDBJ whole genome shotgun (WGS) entry which is preliminary data.</text>
</comment>
<dbReference type="PROSITE" id="PS51257">
    <property type="entry name" value="PROKAR_LIPOPROTEIN"/>
    <property type="match status" value="1"/>
</dbReference>
<evidence type="ECO:0008006" key="4">
    <source>
        <dbReference type="Google" id="ProtNLM"/>
    </source>
</evidence>
<keyword evidence="3" id="KW-1185">Reference proteome</keyword>
<reference evidence="2 3" key="2">
    <citation type="journal article" date="2019" name="G3 (Bethesda)">
        <title>Hybrid Assembly of the Genome of the Entomopathogenic Nematode Steinernema carpocapsae Identifies the X-Chromosome.</title>
        <authorList>
            <person name="Serra L."/>
            <person name="Macchietto M."/>
            <person name="Macias-Munoz A."/>
            <person name="McGill C.J."/>
            <person name="Rodriguez I.M."/>
            <person name="Rodriguez B."/>
            <person name="Murad R."/>
            <person name="Mortazavi A."/>
        </authorList>
    </citation>
    <scope>NUCLEOTIDE SEQUENCE [LARGE SCALE GENOMIC DNA]</scope>
    <source>
        <strain evidence="2 3">ALL</strain>
    </source>
</reference>
<sequence length="73" mass="7916">MFRSLLLLVPLLAVASGCRCLCSGNPKDVFCKSDVVGVFGIFQELPSNHTDGARVFFGASLNVFKFFDEASPE</sequence>
<evidence type="ECO:0000313" key="3">
    <source>
        <dbReference type="Proteomes" id="UP000298663"/>
    </source>
</evidence>
<protein>
    <recommendedName>
        <fullName evidence="4">NTR domain-containing protein</fullName>
    </recommendedName>
</protein>
<feature type="signal peptide" evidence="1">
    <location>
        <begin position="1"/>
        <end position="17"/>
    </location>
</feature>
<accession>A0A4U5N438</accession>
<reference evidence="2 3" key="1">
    <citation type="journal article" date="2015" name="Genome Biol.">
        <title>Comparative genomics of Steinernema reveals deeply conserved gene regulatory networks.</title>
        <authorList>
            <person name="Dillman A.R."/>
            <person name="Macchietto M."/>
            <person name="Porter C.F."/>
            <person name="Rogers A."/>
            <person name="Williams B."/>
            <person name="Antoshechkin I."/>
            <person name="Lee M.M."/>
            <person name="Goodwin Z."/>
            <person name="Lu X."/>
            <person name="Lewis E.E."/>
            <person name="Goodrich-Blair H."/>
            <person name="Stock S.P."/>
            <person name="Adams B.J."/>
            <person name="Sternberg P.W."/>
            <person name="Mortazavi A."/>
        </authorList>
    </citation>
    <scope>NUCLEOTIDE SEQUENCE [LARGE SCALE GENOMIC DNA]</scope>
    <source>
        <strain evidence="2 3">ALL</strain>
    </source>
</reference>
<organism evidence="2 3">
    <name type="scientific">Steinernema carpocapsae</name>
    <name type="common">Entomopathogenic nematode</name>
    <dbReference type="NCBI Taxonomy" id="34508"/>
    <lineage>
        <taxon>Eukaryota</taxon>
        <taxon>Metazoa</taxon>
        <taxon>Ecdysozoa</taxon>
        <taxon>Nematoda</taxon>
        <taxon>Chromadorea</taxon>
        <taxon>Rhabditida</taxon>
        <taxon>Tylenchina</taxon>
        <taxon>Panagrolaimomorpha</taxon>
        <taxon>Strongyloidoidea</taxon>
        <taxon>Steinernematidae</taxon>
        <taxon>Steinernema</taxon>
    </lineage>
</organism>
<feature type="chain" id="PRO_5020971186" description="NTR domain-containing protein" evidence="1">
    <location>
        <begin position="18"/>
        <end position="73"/>
    </location>
</feature>
<keyword evidence="1" id="KW-0732">Signal</keyword>
<evidence type="ECO:0000256" key="1">
    <source>
        <dbReference type="SAM" id="SignalP"/>
    </source>
</evidence>